<dbReference type="AlphaFoldDB" id="A0AA97D8W4"/>
<organism evidence="8 9">
    <name type="scientific">Caproicibacterium argilliputei</name>
    <dbReference type="NCBI Taxonomy" id="3030016"/>
    <lineage>
        <taxon>Bacteria</taxon>
        <taxon>Bacillati</taxon>
        <taxon>Bacillota</taxon>
        <taxon>Clostridia</taxon>
        <taxon>Eubacteriales</taxon>
        <taxon>Oscillospiraceae</taxon>
        <taxon>Caproicibacterium</taxon>
    </lineage>
</organism>
<reference evidence="8" key="1">
    <citation type="submission" date="2023-09" db="EMBL/GenBank/DDBJ databases">
        <authorList>
            <person name="Zeng C."/>
        </authorList>
    </citation>
    <scope>NUCLEOTIDE SEQUENCE</scope>
    <source>
        <strain evidence="8">ZCY20-5</strain>
    </source>
</reference>
<accession>A0AA97D8W4</accession>
<evidence type="ECO:0000313" key="9">
    <source>
        <dbReference type="Proteomes" id="UP001300604"/>
    </source>
</evidence>
<dbReference type="PANTHER" id="PTHR38039">
    <property type="entry name" value="TOXIN YOEB"/>
    <property type="match status" value="1"/>
</dbReference>
<reference evidence="8" key="2">
    <citation type="submission" date="2024-06" db="EMBL/GenBank/DDBJ databases">
        <title>Caproicibacterium argilliputei sp. nov, a novel caproic acid producing anaerobic bacterium isolated from pit mud.</title>
        <authorList>
            <person name="Xia S."/>
        </authorList>
    </citation>
    <scope>NUCLEOTIDE SEQUENCE</scope>
    <source>
        <strain evidence="8">ZCY20-5</strain>
    </source>
</reference>
<gene>
    <name evidence="8" type="ORF">PXC00_00505</name>
</gene>
<keyword evidence="4" id="KW-0255">Endonuclease</keyword>
<name>A0AA97D8W4_9FIRM</name>
<dbReference type="KEGG" id="carl:PXC00_00505"/>
<dbReference type="Proteomes" id="UP001300604">
    <property type="component" value="Chromosome"/>
</dbReference>
<dbReference type="SUPFAM" id="SSF143011">
    <property type="entry name" value="RelE-like"/>
    <property type="match status" value="1"/>
</dbReference>
<dbReference type="InterPro" id="IPR009614">
    <property type="entry name" value="YoeB_toxin"/>
</dbReference>
<dbReference type="Gene3D" id="3.30.2310.20">
    <property type="entry name" value="RelE-like"/>
    <property type="match status" value="1"/>
</dbReference>
<protein>
    <recommendedName>
        <fullName evidence="7">Endoribonuclease YoeB</fullName>
    </recommendedName>
    <alternativeName>
        <fullName evidence="6">Putative mRNA interferase YoeB</fullName>
    </alternativeName>
</protein>
<evidence type="ECO:0000256" key="6">
    <source>
        <dbReference type="ARBA" id="ARBA00030388"/>
    </source>
</evidence>
<evidence type="ECO:0000256" key="7">
    <source>
        <dbReference type="ARBA" id="ARBA00050056"/>
    </source>
</evidence>
<proteinExistence type="inferred from homology"/>
<dbReference type="RefSeq" id="WP_275844913.1">
    <property type="nucleotide sequence ID" value="NZ_CP135996.1"/>
</dbReference>
<dbReference type="GO" id="GO:0006401">
    <property type="term" value="P:RNA catabolic process"/>
    <property type="evidence" value="ECO:0007669"/>
    <property type="project" value="InterPro"/>
</dbReference>
<evidence type="ECO:0000256" key="3">
    <source>
        <dbReference type="ARBA" id="ARBA00022722"/>
    </source>
</evidence>
<sequence length="89" mass="10511">MLLLKWVPEAWSEYVLLQDTDRKLLKKTNKLINELLRNGYHCEISTFEFLKHDFSGYASVRIDRKNRIVFTVADNTLVIIQCGGHYHDK</sequence>
<dbReference type="EMBL" id="CP135996">
    <property type="protein sequence ID" value="WOC32381.1"/>
    <property type="molecule type" value="Genomic_DNA"/>
</dbReference>
<evidence type="ECO:0000256" key="2">
    <source>
        <dbReference type="ARBA" id="ARBA00022649"/>
    </source>
</evidence>
<evidence type="ECO:0000313" key="8">
    <source>
        <dbReference type="EMBL" id="WOC32381.1"/>
    </source>
</evidence>
<evidence type="ECO:0000256" key="4">
    <source>
        <dbReference type="ARBA" id="ARBA00022759"/>
    </source>
</evidence>
<keyword evidence="9" id="KW-1185">Reference proteome</keyword>
<dbReference type="PANTHER" id="PTHR38039:SF1">
    <property type="entry name" value="TOXIN YOEB"/>
    <property type="match status" value="1"/>
</dbReference>
<dbReference type="GO" id="GO:0016787">
    <property type="term" value="F:hydrolase activity"/>
    <property type="evidence" value="ECO:0007669"/>
    <property type="project" value="UniProtKB-KW"/>
</dbReference>
<dbReference type="Pfam" id="PF06769">
    <property type="entry name" value="YoeB_toxin"/>
    <property type="match status" value="1"/>
</dbReference>
<keyword evidence="5" id="KW-0378">Hydrolase</keyword>
<dbReference type="NCBIfam" id="TIGR02116">
    <property type="entry name" value="toxin_Txe_YoeB"/>
    <property type="match status" value="1"/>
</dbReference>
<dbReference type="InterPro" id="IPR035093">
    <property type="entry name" value="RelE/ParE_toxin_dom_sf"/>
</dbReference>
<comment type="similarity">
    <text evidence="1">Belongs to the YoeB family.</text>
</comment>
<evidence type="ECO:0000256" key="5">
    <source>
        <dbReference type="ARBA" id="ARBA00022801"/>
    </source>
</evidence>
<keyword evidence="2" id="KW-1277">Toxin-antitoxin system</keyword>
<keyword evidence="3" id="KW-0540">Nuclease</keyword>
<evidence type="ECO:0000256" key="1">
    <source>
        <dbReference type="ARBA" id="ARBA00008172"/>
    </source>
</evidence>
<dbReference type="GO" id="GO:0004519">
    <property type="term" value="F:endonuclease activity"/>
    <property type="evidence" value="ECO:0007669"/>
    <property type="project" value="UniProtKB-KW"/>
</dbReference>